<dbReference type="Proteomes" id="UP000000366">
    <property type="component" value="Chromosome"/>
</dbReference>
<dbReference type="Pfam" id="PF13692">
    <property type="entry name" value="Glyco_trans_1_4"/>
    <property type="match status" value="1"/>
</dbReference>
<dbReference type="KEGG" id="mpt:Mpe_A0734"/>
<dbReference type="PANTHER" id="PTHR12526">
    <property type="entry name" value="GLYCOSYLTRANSFERASE"/>
    <property type="match status" value="1"/>
</dbReference>
<dbReference type="PANTHER" id="PTHR12526:SF600">
    <property type="entry name" value="GLYCOSYL TRANSFERASE GROUP 1"/>
    <property type="match status" value="1"/>
</dbReference>
<dbReference type="eggNOG" id="COG0438">
    <property type="taxonomic scope" value="Bacteria"/>
</dbReference>
<gene>
    <name evidence="1" type="ordered locus">Mpe_A0734</name>
</gene>
<keyword evidence="1" id="KW-0808">Transferase</keyword>
<dbReference type="CAZy" id="GT4">
    <property type="family name" value="Glycosyltransferase Family 4"/>
</dbReference>
<organism evidence="1 2">
    <name type="scientific">Methylibium petroleiphilum (strain ATCC BAA-1232 / LMG 22953 / PM1)</name>
    <dbReference type="NCBI Taxonomy" id="420662"/>
    <lineage>
        <taxon>Bacteria</taxon>
        <taxon>Pseudomonadati</taxon>
        <taxon>Pseudomonadota</taxon>
        <taxon>Betaproteobacteria</taxon>
        <taxon>Burkholderiales</taxon>
        <taxon>Sphaerotilaceae</taxon>
        <taxon>Methylibium</taxon>
    </lineage>
</organism>
<accession>A2SDQ7</accession>
<dbReference type="HOGENOM" id="CLU_028014_0_1_4"/>
<name>A2SDQ7_METPP</name>
<keyword evidence="2" id="KW-1185">Reference proteome</keyword>
<protein>
    <submittedName>
        <fullName evidence="1">Glycosyltransferase-like protein</fullName>
    </submittedName>
</protein>
<dbReference type="CDD" id="cd03801">
    <property type="entry name" value="GT4_PimA-like"/>
    <property type="match status" value="1"/>
</dbReference>
<sequence length="442" mass="47915">MNAETPAPRASVPSSKRPSLVVVAPWVYHLRCGIGGGVLCFRMLRHLAQHYDIHWVSFDTTANDVEAGKRALAEFCASVTTVPMPAGKPRWRGRLRQLLGGRPMAAPWSAAMESAIRDTIVRSHAAAVLFQFPQVAQFVGAAAGVPAIVDTQDVCAVSLYREWRKTQGTLKRLIKALNWLAWSRYELKHYGQADLLLAISDTDAGVLRAYLPDVPCHVSPVATEIPPSVERGAGQYVAMVGNFFHPPNIDGLRWLLEDIWPQVRARHPTVELRIAGPACPAPSPALEAQGIRMMGFVDDIDAFFDNAAVSLTPYRFGGGVKIKVLEALARSCPVVATPVGAEGLDLQHGQHLLVAAQADAFAEAIHQLLVDPGLARRIGEAGRSHIDRRFSYRSKTADLKQAFDALIERHRGRAAAAGGTTLSVVEPVASLHAEPVGERTLS</sequence>
<proteinExistence type="predicted"/>
<dbReference type="SUPFAM" id="SSF53756">
    <property type="entry name" value="UDP-Glycosyltransferase/glycogen phosphorylase"/>
    <property type="match status" value="1"/>
</dbReference>
<dbReference type="GO" id="GO:0016757">
    <property type="term" value="F:glycosyltransferase activity"/>
    <property type="evidence" value="ECO:0007669"/>
    <property type="project" value="TreeGrafter"/>
</dbReference>
<dbReference type="AlphaFoldDB" id="A2SDQ7"/>
<reference evidence="1 2" key="1">
    <citation type="journal article" date="2007" name="J. Bacteriol.">
        <title>Whole-genome analysis of the methyl tert-butyl ether-degrading beta-proteobacterium Methylibium petroleiphilum PM1.</title>
        <authorList>
            <person name="Kane S.R."/>
            <person name="Chakicherla A.Y."/>
            <person name="Chain P.S.G."/>
            <person name="Schmidt R."/>
            <person name="Shin M.W."/>
            <person name="Legler T.C."/>
            <person name="Scow K.M."/>
            <person name="Larimer F.W."/>
            <person name="Lucas S.M."/>
            <person name="Richardson P.M."/>
            <person name="Hristova K.R."/>
        </authorList>
    </citation>
    <scope>NUCLEOTIDE SEQUENCE [LARGE SCALE GENOMIC DNA]</scope>
    <source>
        <strain evidence="2">ATCC BAA-1232 / LMG 22953 / PM1</strain>
    </source>
</reference>
<dbReference type="Gene3D" id="3.40.50.2000">
    <property type="entry name" value="Glycogen Phosphorylase B"/>
    <property type="match status" value="1"/>
</dbReference>
<dbReference type="EMBL" id="CP000555">
    <property type="protein sequence ID" value="ABM93696.1"/>
    <property type="molecule type" value="Genomic_DNA"/>
</dbReference>
<evidence type="ECO:0000313" key="1">
    <source>
        <dbReference type="EMBL" id="ABM93696.1"/>
    </source>
</evidence>
<evidence type="ECO:0000313" key="2">
    <source>
        <dbReference type="Proteomes" id="UP000000366"/>
    </source>
</evidence>
<dbReference type="STRING" id="420662.Mpe_A0734"/>
<dbReference type="RefSeq" id="WP_011828334.1">
    <property type="nucleotide sequence ID" value="NC_008825.1"/>
</dbReference>